<dbReference type="InterPro" id="IPR035994">
    <property type="entry name" value="Nucleoside_phosphorylase_sf"/>
</dbReference>
<dbReference type="EMBL" id="BART01024868">
    <property type="protein sequence ID" value="GAG93896.1"/>
    <property type="molecule type" value="Genomic_DNA"/>
</dbReference>
<evidence type="ECO:0000313" key="2">
    <source>
        <dbReference type="EMBL" id="GAG93896.1"/>
    </source>
</evidence>
<gene>
    <name evidence="2" type="ORF">S01H4_44781</name>
</gene>
<dbReference type="GO" id="GO:0003824">
    <property type="term" value="F:catalytic activity"/>
    <property type="evidence" value="ECO:0007669"/>
    <property type="project" value="InterPro"/>
</dbReference>
<dbReference type="Pfam" id="PF01048">
    <property type="entry name" value="PNP_UDP_1"/>
    <property type="match status" value="1"/>
</dbReference>
<name>X1DBT5_9ZZZZ</name>
<dbReference type="SUPFAM" id="SSF53167">
    <property type="entry name" value="Purine and uridine phosphorylases"/>
    <property type="match status" value="1"/>
</dbReference>
<protein>
    <recommendedName>
        <fullName evidence="1">Nucleoside phosphorylase domain-containing protein</fullName>
    </recommendedName>
</protein>
<dbReference type="AlphaFoldDB" id="X1DBT5"/>
<feature type="domain" description="Nucleoside phosphorylase" evidence="1">
    <location>
        <begin position="5"/>
        <end position="63"/>
    </location>
</feature>
<accession>X1DBT5</accession>
<proteinExistence type="predicted"/>
<dbReference type="GO" id="GO:0009116">
    <property type="term" value="P:nucleoside metabolic process"/>
    <property type="evidence" value="ECO:0007669"/>
    <property type="project" value="InterPro"/>
</dbReference>
<comment type="caution">
    <text evidence="2">The sequence shown here is derived from an EMBL/GenBank/DDBJ whole genome shotgun (WGS) entry which is preliminary data.</text>
</comment>
<organism evidence="2">
    <name type="scientific">marine sediment metagenome</name>
    <dbReference type="NCBI Taxonomy" id="412755"/>
    <lineage>
        <taxon>unclassified sequences</taxon>
        <taxon>metagenomes</taxon>
        <taxon>ecological metagenomes</taxon>
    </lineage>
</organism>
<dbReference type="InterPro" id="IPR000845">
    <property type="entry name" value="Nucleoside_phosphorylase_d"/>
</dbReference>
<feature type="non-terminal residue" evidence="2">
    <location>
        <position position="64"/>
    </location>
</feature>
<evidence type="ECO:0000259" key="1">
    <source>
        <dbReference type="Pfam" id="PF01048"/>
    </source>
</evidence>
<reference evidence="2" key="1">
    <citation type="journal article" date="2014" name="Front. Microbiol.">
        <title>High frequency of phylogenetically diverse reductive dehalogenase-homologous genes in deep subseafloor sedimentary metagenomes.</title>
        <authorList>
            <person name="Kawai M."/>
            <person name="Futagami T."/>
            <person name="Toyoda A."/>
            <person name="Takaki Y."/>
            <person name="Nishi S."/>
            <person name="Hori S."/>
            <person name="Arai W."/>
            <person name="Tsubouchi T."/>
            <person name="Morono Y."/>
            <person name="Uchiyama I."/>
            <person name="Ito T."/>
            <person name="Fujiyama A."/>
            <person name="Inagaki F."/>
            <person name="Takami H."/>
        </authorList>
    </citation>
    <scope>NUCLEOTIDE SEQUENCE</scope>
    <source>
        <strain evidence="2">Expedition CK06-06</strain>
    </source>
</reference>
<sequence length="64" mass="7128">MLEELSAFDVKFFISVGTAGALQRDLKIGNVVVCDRAIRDEGTSHHYIPSVKYAHPSQLLNQKI</sequence>
<dbReference type="Gene3D" id="3.40.50.1580">
    <property type="entry name" value="Nucleoside phosphorylase domain"/>
    <property type="match status" value="1"/>
</dbReference>